<keyword evidence="4" id="KW-1185">Reference proteome</keyword>
<dbReference type="InterPro" id="IPR008681">
    <property type="entry name" value="Neg-reg_MecA"/>
</dbReference>
<evidence type="ECO:0000313" key="4">
    <source>
        <dbReference type="Proteomes" id="UP000199271"/>
    </source>
</evidence>
<accession>A0A9Q3XSN9</accession>
<evidence type="ECO:0000313" key="3">
    <source>
        <dbReference type="EMBL" id="MBZ5962248.1"/>
    </source>
</evidence>
<dbReference type="GeneID" id="34300320"/>
<proteinExistence type="inferred from homology"/>
<comment type="similarity">
    <text evidence="1">Belongs to the MecA family.</text>
</comment>
<name>A0A9Q3XSN9_9LACO</name>
<reference evidence="3" key="2">
    <citation type="submission" date="2021-05" db="EMBL/GenBank/DDBJ databases">
        <title>Pangenome of Leuconostoc gelidum warrants species status for Leuconostoc gelidum subsp. gasicomitatum.</title>
        <authorList>
            <person name="Johansson P."/>
            <person name="Sade E."/>
            <person name="Hultman J."/>
            <person name="Auvinen P."/>
            <person name="Bjorkroth J."/>
        </authorList>
    </citation>
    <scope>NUCLEOTIDE SEQUENCE</scope>
    <source>
        <strain evidence="3">A.21.4</strain>
    </source>
</reference>
<dbReference type="RefSeq" id="WP_013231803.1">
    <property type="nucleotide sequence ID" value="NZ_BPKT01000004.1"/>
</dbReference>
<gene>
    <name evidence="2" type="ORF">C122C_2005</name>
    <name evidence="3" type="ORF">KIJ12_03580</name>
</gene>
<evidence type="ECO:0000313" key="5">
    <source>
        <dbReference type="Proteomes" id="UP000752647"/>
    </source>
</evidence>
<dbReference type="PANTHER" id="PTHR39161:SF1">
    <property type="entry name" value="ADAPTER PROTEIN MECA 1"/>
    <property type="match status" value="1"/>
</dbReference>
<protein>
    <submittedName>
        <fullName evidence="3">Adaptor protein MecA</fullName>
    </submittedName>
    <submittedName>
        <fullName evidence="2">Negative regulator of genetic competence MecA</fullName>
    </submittedName>
</protein>
<dbReference type="Pfam" id="PF05389">
    <property type="entry name" value="MecA"/>
    <property type="match status" value="1"/>
</dbReference>
<comment type="caution">
    <text evidence="3">The sequence shown here is derived from an EMBL/GenBank/DDBJ whole genome shotgun (WGS) entry which is preliminary data.</text>
</comment>
<dbReference type="OMA" id="EFFYTVM"/>
<dbReference type="EMBL" id="JAHBFI010000008">
    <property type="protein sequence ID" value="MBZ5962248.1"/>
    <property type="molecule type" value="Genomic_DNA"/>
</dbReference>
<sequence>MEMERINDNTIRVMIENTDLKERGISVMELLGDHDKIESFFYNILSEVDVDHDFSDDDQVSFQILPNRNGLELFISRLDNDNQVGDVINNLMSYTKNKLETIDDITDERRTDLQQNDNSLITSNSAKSQKVATNSDVVTNSELILKITNFEAIIAISKIDQMKNVLSDLYRYNGVFYLVLTFSTDKMAPEKIADEKSFAIEFASESNIKKDVLHEHGEIVMRVDALVQIKNIFR</sequence>
<evidence type="ECO:0000313" key="2">
    <source>
        <dbReference type="EMBL" id="CUW04772.1"/>
    </source>
</evidence>
<dbReference type="Proteomes" id="UP000752647">
    <property type="component" value="Unassembled WGS sequence"/>
</dbReference>
<reference evidence="2 4" key="1">
    <citation type="submission" date="2015-12" db="EMBL/GenBank/DDBJ databases">
        <authorList>
            <person name="Andreevskaya M."/>
        </authorList>
    </citation>
    <scope>NUCLEOTIDE SEQUENCE [LARGE SCALE GENOMIC DNA]</scope>
    <source>
        <strain evidence="2 4">C122c</strain>
    </source>
</reference>
<dbReference type="Proteomes" id="UP000199271">
    <property type="component" value="Unassembled WGS sequence"/>
</dbReference>
<dbReference type="InterPro" id="IPR038471">
    <property type="entry name" value="MecA_C_sf"/>
</dbReference>
<dbReference type="Gene3D" id="3.30.70.1950">
    <property type="match status" value="1"/>
</dbReference>
<dbReference type="PIRSF" id="PIRSF029008">
    <property type="entry name" value="MecA"/>
    <property type="match status" value="1"/>
</dbReference>
<dbReference type="EMBL" id="FBSY01000001">
    <property type="protein sequence ID" value="CUW04772.1"/>
    <property type="molecule type" value="Genomic_DNA"/>
</dbReference>
<dbReference type="PANTHER" id="PTHR39161">
    <property type="entry name" value="ADAPTER PROTEIN MECA"/>
    <property type="match status" value="1"/>
</dbReference>
<dbReference type="AlphaFoldDB" id="A0A9Q3XSN9"/>
<organism evidence="3 5">
    <name type="scientific">Leuconostoc gasicomitatum</name>
    <dbReference type="NCBI Taxonomy" id="115778"/>
    <lineage>
        <taxon>Bacteria</taxon>
        <taxon>Bacillati</taxon>
        <taxon>Bacillota</taxon>
        <taxon>Bacilli</taxon>
        <taxon>Lactobacillales</taxon>
        <taxon>Lactobacillaceae</taxon>
        <taxon>Leuconostoc</taxon>
        <taxon>Leuconostoc gelidum group</taxon>
    </lineage>
</organism>
<evidence type="ECO:0000256" key="1">
    <source>
        <dbReference type="ARBA" id="ARBA00005397"/>
    </source>
</evidence>